<dbReference type="PANTHER" id="PTHR24330">
    <property type="entry name" value="HOMEOBOX PROTEIN BARH-LIKE"/>
    <property type="match status" value="1"/>
</dbReference>
<dbReference type="GeneID" id="107221205"/>
<proteinExistence type="predicted"/>
<feature type="compositionally biased region" description="Basic and acidic residues" evidence="2">
    <location>
        <begin position="1695"/>
        <end position="1705"/>
    </location>
</feature>
<gene>
    <name evidence="5" type="primary">LOC107221205</name>
</gene>
<feature type="coiled-coil region" evidence="1">
    <location>
        <begin position="563"/>
        <end position="689"/>
    </location>
</feature>
<keyword evidence="1" id="KW-0175">Coiled coil</keyword>
<name>A0A6J0BLX1_NEOLC</name>
<feature type="compositionally biased region" description="Basic and acidic residues" evidence="2">
    <location>
        <begin position="1729"/>
        <end position="1739"/>
    </location>
</feature>
<feature type="region of interest" description="Disordered" evidence="2">
    <location>
        <begin position="141"/>
        <end position="205"/>
    </location>
</feature>
<feature type="compositionally biased region" description="Basic and acidic residues" evidence="2">
    <location>
        <begin position="909"/>
        <end position="921"/>
    </location>
</feature>
<feature type="compositionally biased region" description="Low complexity" evidence="2">
    <location>
        <begin position="1675"/>
        <end position="1693"/>
    </location>
</feature>
<evidence type="ECO:0000313" key="5">
    <source>
        <dbReference type="RefSeq" id="XP_015515605.2"/>
    </source>
</evidence>
<evidence type="ECO:0000256" key="1">
    <source>
        <dbReference type="SAM" id="Coils"/>
    </source>
</evidence>
<accession>A0A6J0BLX1</accession>
<feature type="signal peptide" evidence="3">
    <location>
        <begin position="1"/>
        <end position="18"/>
    </location>
</feature>
<feature type="compositionally biased region" description="Low complexity" evidence="2">
    <location>
        <begin position="260"/>
        <end position="273"/>
    </location>
</feature>
<evidence type="ECO:0000256" key="2">
    <source>
        <dbReference type="SAM" id="MobiDB-lite"/>
    </source>
</evidence>
<feature type="region of interest" description="Disordered" evidence="2">
    <location>
        <begin position="243"/>
        <end position="275"/>
    </location>
</feature>
<organism evidence="5">
    <name type="scientific">Neodiprion lecontei</name>
    <name type="common">Redheaded pine sawfly</name>
    <dbReference type="NCBI Taxonomy" id="441921"/>
    <lineage>
        <taxon>Eukaryota</taxon>
        <taxon>Metazoa</taxon>
        <taxon>Ecdysozoa</taxon>
        <taxon>Arthropoda</taxon>
        <taxon>Hexapoda</taxon>
        <taxon>Insecta</taxon>
        <taxon>Pterygota</taxon>
        <taxon>Neoptera</taxon>
        <taxon>Endopterygota</taxon>
        <taxon>Hymenoptera</taxon>
        <taxon>Tenthredinoidea</taxon>
        <taxon>Diprionidae</taxon>
        <taxon>Diprioninae</taxon>
        <taxon>Neodiprion</taxon>
    </lineage>
</organism>
<dbReference type="OrthoDB" id="371494at2759"/>
<dbReference type="InterPro" id="IPR052145">
    <property type="entry name" value="Mediator/Homeobox_domain"/>
</dbReference>
<feature type="chain" id="PRO_5046096370" evidence="3">
    <location>
        <begin position="19"/>
        <end position="1739"/>
    </location>
</feature>
<sequence length="1739" mass="197945">MRLFYSVAVIAWATSCLGTPPPGYVKTPDNDKDPPAYEYRYEIGDVDGKGHGKSETRGGEFASGSYFVNTDQASTDVKYFVDDWGYHPVVKYGSADNHSSTTASLALGEHAVKALRDGGEIGRKVELPSEKPERKKVQIIQPYSIEVGDPSGVNPGDENLPQDPGEESRVSSTASIGSIGHSTPPDETAYAASSTPASLTPRPLPYAPLQEVRDIYANNDYQNAALIDEQLFLQSAAGNFGQKVHASSSSSGGSGVTIESRSTTSRPASASPAYSLTKQNGDVTYTVHAGSDANTAFLSAAGKPNKKSQRFRNRYQNRQKIATSSTTEVPSYSTGDQSLVFISSTPTAPLAVTPEFTSNDLNLETRVKYDYPRPEQTFTEFGPADPGLVNFAVATNSNGVLGHEENHETVEFVQEKIENKVQRGDQPPPLDDATSFVSAVFFRKPIVVAEVTPGYDLSYTTPCKCNDHPVLQTTPTPTLSTTIQPVISTTAIPVTPKYSTQSHITTSAAILNPIQAGVTLVHAGETHLITDQVSQTSQNAVKISESTQVKTESTYKQATFGSEKSQDRNKLNLEERIQQLQKEHQEHQLREENRIHQERQSQVQQLQEKIRLQQIQQIQQELQLEQNHLQIQQVELEQQQQLDDLHKHELEQEAQRALENQQQQIQYEIQQVQLEQQQQLEDLQKLELQQEAQKALENQQQQSQYEIQQIQLGDQVQIEGGQNHESQLEVQRELHKEQQQTQYHTQQEQLGLNFQNEQTRQHNLEQVQQQIHQFQLDQQRQFEEAQKNQLQQNQFEIQKIQLDEQVRIEGGQNHESQLELQRELHKEQQKTQYHTQQEQLGLNFQNEQTRQHNLEQVQHQVQQFQLDQQRQFEEAQKNQLQQNQYEIQKIQLDEQVQIETGQNHASQLESERELHKKEHQTQYHTQQVQVEQNFQNEEPQKHNLQQFQYHDQQLQVDQQRQFEDARKYQLQSEAERKLKTHQSESSYIYQHLEGGVRQQQEVELQQVEASQQGEQLPGQQLITDILQIQEPVIEKQLHQVHQQQGKVNVQQVQQSQQFEAQKQSRVIENQQVHQLQQLHQQQELQQQLEAYQQPLNSFVATQEPGQDPEIEIQKSIEIYHNEPVQEIHYPTQVPHQVESSSIDQQPRVQQQYIELQSIKNTQQAYRGQSQSEDQVSFENNHASEQGYQIGPEDHFPVGIDNQAQQLLIAENQAKLNQAFELTSNTLSQQTATNHGALLHGFTTHHESGSQQGYLLPEDAVRTQELDQSETTFGKVGSAAYQQDQSNSHGHSHLYQSNREQQQVASVIPYTLEPSRELIIPGLRTTTTEVVENPAFEKHALLSAQGSVQSSDNYAAHSYAVNSAERIVEKHIPVPQPYPVETIVEKKVLFPVEVEKVVEKTVPYPVDRVVEKHIPILHPYPVHIKVPQPYPVEKIIPKPYPVETIVEKPIRVHVPVTTIIEKKVPVPQPYPVEVEKVVEKKVPYPVEKVVERIVEKPVHIRVPYAVEVPRNVPYGVRYGVSYQQIMTPHSHSLYVNHGKPRTPFYGLPALTRQHEFRHKENVLHADYGQQLVQGYSYTKPGVSFVEGGNGQDMLASGSQQQTHQYKHSQLSQSFSRKHNSKGIPTHYSSRRHAVRPGSKDKSRAEKYIGPVPPQRPQILTRHHQHSLQGQHPAQPRSPQASTAATRSPTSTTPLRRSREQENKRNENTGNFRQSRVEYGFKPPMIPSVQYDEKTASKVES</sequence>
<dbReference type="InterPro" id="IPR000618">
    <property type="entry name" value="Insect_cuticle"/>
</dbReference>
<protein>
    <submittedName>
        <fullName evidence="5">Uncharacterized protein LOC107221205</fullName>
    </submittedName>
</protein>
<dbReference type="Proteomes" id="UP000829291">
    <property type="component" value="Chromosome 7"/>
</dbReference>
<feature type="region of interest" description="Disordered" evidence="2">
    <location>
        <begin position="901"/>
        <end position="924"/>
    </location>
</feature>
<dbReference type="PROSITE" id="PS51257">
    <property type="entry name" value="PROKAR_LIPOPROTEIN"/>
    <property type="match status" value="1"/>
</dbReference>
<dbReference type="InParanoid" id="A0A6J0BLX1"/>
<keyword evidence="3" id="KW-0732">Signal</keyword>
<evidence type="ECO:0000256" key="3">
    <source>
        <dbReference type="SAM" id="SignalP"/>
    </source>
</evidence>
<dbReference type="RefSeq" id="XP_015515605.2">
    <property type="nucleotide sequence ID" value="XM_015660119.2"/>
</dbReference>
<dbReference type="Pfam" id="PF00379">
    <property type="entry name" value="Chitin_bind_4"/>
    <property type="match status" value="1"/>
</dbReference>
<keyword evidence="4" id="KW-1185">Reference proteome</keyword>
<feature type="compositionally biased region" description="Basic and acidic residues" evidence="2">
    <location>
        <begin position="1636"/>
        <end position="1645"/>
    </location>
</feature>
<evidence type="ECO:0000313" key="4">
    <source>
        <dbReference type="Proteomes" id="UP000829291"/>
    </source>
</evidence>
<dbReference type="KEGG" id="nlo:107221205"/>
<feature type="region of interest" description="Disordered" evidence="2">
    <location>
        <begin position="1587"/>
        <end position="1739"/>
    </location>
</feature>
<feature type="compositionally biased region" description="Polar residues" evidence="2">
    <location>
        <begin position="1595"/>
        <end position="1613"/>
    </location>
</feature>
<reference evidence="5" key="1">
    <citation type="submission" date="2025-08" db="UniProtKB">
        <authorList>
            <consortium name="RefSeq"/>
        </authorList>
    </citation>
    <scope>IDENTIFICATION</scope>
    <source>
        <tissue evidence="5">Thorax and Abdomen</tissue>
    </source>
</reference>